<dbReference type="GO" id="GO:0005737">
    <property type="term" value="C:cytoplasm"/>
    <property type="evidence" value="ECO:0007669"/>
    <property type="project" value="UniProtKB-SubCell"/>
</dbReference>
<evidence type="ECO:0000256" key="10">
    <source>
        <dbReference type="ARBA" id="ARBA00031323"/>
    </source>
</evidence>
<dbReference type="InterPro" id="IPR000682">
    <property type="entry name" value="PCMT"/>
</dbReference>
<evidence type="ECO:0000256" key="5">
    <source>
        <dbReference type="ARBA" id="ARBA00022490"/>
    </source>
</evidence>
<comment type="subcellular location">
    <subcellularLocation>
        <location evidence="1">Cytoplasm</location>
    </subcellularLocation>
</comment>
<accession>A0A3M8VW13</accession>
<keyword evidence="8" id="KW-0949">S-adenosyl-L-methionine</keyword>
<evidence type="ECO:0000256" key="1">
    <source>
        <dbReference type="ARBA" id="ARBA00004496"/>
    </source>
</evidence>
<evidence type="ECO:0000256" key="9">
    <source>
        <dbReference type="ARBA" id="ARBA00030757"/>
    </source>
</evidence>
<dbReference type="Proteomes" id="UP000275401">
    <property type="component" value="Unassembled WGS sequence"/>
</dbReference>
<evidence type="ECO:0000256" key="7">
    <source>
        <dbReference type="ARBA" id="ARBA00022679"/>
    </source>
</evidence>
<reference evidence="12 13" key="1">
    <citation type="submission" date="2018-11" db="EMBL/GenBank/DDBJ databases">
        <title>The Potential of Streptomyces as Biocontrol Agents against the Tomato grey mould, Botrytis cinerea (Gray mold) Frontiers in Microbiology.</title>
        <authorList>
            <person name="Li D."/>
        </authorList>
    </citation>
    <scope>NUCLEOTIDE SEQUENCE [LARGE SCALE GENOMIC DNA]</scope>
    <source>
        <strain evidence="12 13">NEAU-LD23</strain>
    </source>
</reference>
<dbReference type="AlphaFoldDB" id="A0A3M8VW13"/>
<sequence length="369" mass="40096">MSPDDMRVHAAETLDGLGGFAEPWMREAFLKVPRHAFVPDTVWVWRDDAYRPLRAADDPGAWAALVHDPLASVVTQVDDGAAGTEGTLPTSSISAPNAVFTMLAAADVRPGMRVLEIGTGTGYNAALLCERAGAANVTSVEVDAGLAEVAARRLAEAGYHPRVVAADGEDGWPPEAPYDRVLCTASLQRVPFAWVEQTRPGGLVVTPWKTTLQPHGMVRLRVADDGASASGHFDQPMSFMDLRGQRRPDSPLGQVYSAASWEESRESRTVLDPSFLDTDFHARFALGLRLPGVHWSDDGWLATTDSWAYVRDGHVRQWGPRDLFGELERAYEWWREAGSPELYDFGLTVTADGQTAWLGSPGTVIPSSG</sequence>
<evidence type="ECO:0000256" key="11">
    <source>
        <dbReference type="ARBA" id="ARBA00031350"/>
    </source>
</evidence>
<evidence type="ECO:0000256" key="2">
    <source>
        <dbReference type="ARBA" id="ARBA00005369"/>
    </source>
</evidence>
<proteinExistence type="inferred from homology"/>
<dbReference type="InterPro" id="IPR029063">
    <property type="entry name" value="SAM-dependent_MTases_sf"/>
</dbReference>
<evidence type="ECO:0000313" key="12">
    <source>
        <dbReference type="EMBL" id="RNG20405.1"/>
    </source>
</evidence>
<evidence type="ECO:0000256" key="3">
    <source>
        <dbReference type="ARBA" id="ARBA00011890"/>
    </source>
</evidence>
<dbReference type="Gene3D" id="3.40.50.150">
    <property type="entry name" value="Vaccinia Virus protein VP39"/>
    <property type="match status" value="1"/>
</dbReference>
<comment type="caution">
    <text evidence="12">The sequence shown here is derived from an EMBL/GenBank/DDBJ whole genome shotgun (WGS) entry which is preliminary data.</text>
</comment>
<keyword evidence="13" id="KW-1185">Reference proteome</keyword>
<keyword evidence="7 12" id="KW-0808">Transferase</keyword>
<keyword evidence="5" id="KW-0963">Cytoplasm</keyword>
<evidence type="ECO:0000256" key="4">
    <source>
        <dbReference type="ARBA" id="ARBA00013346"/>
    </source>
</evidence>
<dbReference type="CDD" id="cd02440">
    <property type="entry name" value="AdoMet_MTases"/>
    <property type="match status" value="1"/>
</dbReference>
<dbReference type="SUPFAM" id="SSF53335">
    <property type="entry name" value="S-adenosyl-L-methionine-dependent methyltransferases"/>
    <property type="match status" value="1"/>
</dbReference>
<gene>
    <name evidence="12" type="ORF">EEJ42_23660</name>
</gene>
<dbReference type="PANTHER" id="PTHR11579">
    <property type="entry name" value="PROTEIN-L-ISOASPARTATE O-METHYLTRANSFERASE"/>
    <property type="match status" value="1"/>
</dbReference>
<name>A0A3M8VW13_9ACTN</name>
<dbReference type="GO" id="GO:0004719">
    <property type="term" value="F:protein-L-isoaspartate (D-aspartate) O-methyltransferase activity"/>
    <property type="evidence" value="ECO:0007669"/>
    <property type="project" value="UniProtKB-EC"/>
</dbReference>
<protein>
    <recommendedName>
        <fullName evidence="4">Protein-L-isoaspartate O-methyltransferase</fullName>
        <ecNumber evidence="3">2.1.1.77</ecNumber>
    </recommendedName>
    <alternativeName>
        <fullName evidence="11">L-isoaspartyl protein carboxyl methyltransferase</fullName>
    </alternativeName>
    <alternativeName>
        <fullName evidence="9">Protein L-isoaspartyl methyltransferase</fullName>
    </alternativeName>
    <alternativeName>
        <fullName evidence="10">Protein-beta-aspartate methyltransferase</fullName>
    </alternativeName>
</protein>
<dbReference type="EMBL" id="RIBZ01000284">
    <property type="protein sequence ID" value="RNG20405.1"/>
    <property type="molecule type" value="Genomic_DNA"/>
</dbReference>
<dbReference type="RefSeq" id="WP_123102636.1">
    <property type="nucleotide sequence ID" value="NZ_RIBZ01000284.1"/>
</dbReference>
<organism evidence="12 13">
    <name type="scientific">Streptomyces botrytidirepellens</name>
    <dbReference type="NCBI Taxonomy" id="2486417"/>
    <lineage>
        <taxon>Bacteria</taxon>
        <taxon>Bacillati</taxon>
        <taxon>Actinomycetota</taxon>
        <taxon>Actinomycetes</taxon>
        <taxon>Kitasatosporales</taxon>
        <taxon>Streptomycetaceae</taxon>
        <taxon>Streptomyces</taxon>
    </lineage>
</organism>
<evidence type="ECO:0000313" key="13">
    <source>
        <dbReference type="Proteomes" id="UP000275401"/>
    </source>
</evidence>
<dbReference type="PANTHER" id="PTHR11579:SF0">
    <property type="entry name" value="PROTEIN-L-ISOASPARTATE(D-ASPARTATE) O-METHYLTRANSFERASE"/>
    <property type="match status" value="1"/>
</dbReference>
<dbReference type="EC" id="2.1.1.77" evidence="3"/>
<evidence type="ECO:0000256" key="6">
    <source>
        <dbReference type="ARBA" id="ARBA00022603"/>
    </source>
</evidence>
<comment type="similarity">
    <text evidence="2">Belongs to the methyltransferase superfamily. L-isoaspartyl/D-aspartyl protein methyltransferase family.</text>
</comment>
<dbReference type="Pfam" id="PF01135">
    <property type="entry name" value="PCMT"/>
    <property type="match status" value="1"/>
</dbReference>
<evidence type="ECO:0000256" key="8">
    <source>
        <dbReference type="ARBA" id="ARBA00022691"/>
    </source>
</evidence>
<dbReference type="GO" id="GO:0032259">
    <property type="term" value="P:methylation"/>
    <property type="evidence" value="ECO:0007669"/>
    <property type="project" value="UniProtKB-KW"/>
</dbReference>
<keyword evidence="6 12" id="KW-0489">Methyltransferase</keyword>